<dbReference type="EMBL" id="VAFM01000001">
    <property type="protein sequence ID" value="TKW61723.1"/>
    <property type="molecule type" value="Genomic_DNA"/>
</dbReference>
<proteinExistence type="predicted"/>
<dbReference type="Proteomes" id="UP000320948">
    <property type="component" value="Unassembled WGS sequence"/>
</dbReference>
<comment type="caution">
    <text evidence="2">The sequence shown here is derived from an EMBL/GenBank/DDBJ whole genome shotgun (WGS) entry which is preliminary data.</text>
</comment>
<feature type="domain" description="DUF6362" evidence="1">
    <location>
        <begin position="21"/>
        <end position="119"/>
    </location>
</feature>
<evidence type="ECO:0000259" key="1">
    <source>
        <dbReference type="Pfam" id="PF19889"/>
    </source>
</evidence>
<evidence type="ECO:0000313" key="3">
    <source>
        <dbReference type="Proteomes" id="UP000320948"/>
    </source>
</evidence>
<name>A0A6N4R4I7_BLAVI</name>
<dbReference type="InterPro" id="IPR045942">
    <property type="entry name" value="DUF6362"/>
</dbReference>
<organism evidence="2 3">
    <name type="scientific">Blastochloris viridis</name>
    <name type="common">Rhodopseudomonas viridis</name>
    <dbReference type="NCBI Taxonomy" id="1079"/>
    <lineage>
        <taxon>Bacteria</taxon>
        <taxon>Pseudomonadati</taxon>
        <taxon>Pseudomonadota</taxon>
        <taxon>Alphaproteobacteria</taxon>
        <taxon>Hyphomicrobiales</taxon>
        <taxon>Blastochloridaceae</taxon>
        <taxon>Blastochloris</taxon>
    </lineage>
</organism>
<reference evidence="2 3" key="1">
    <citation type="journal article" date="2017" name="Nat. Commun.">
        <title>In situ click chemistry generation of cyclooxygenase-2 inhibitors.</title>
        <authorList>
            <person name="Bhardwaj A."/>
            <person name="Kaur J."/>
            <person name="Wuest M."/>
            <person name="Wuest F."/>
        </authorList>
    </citation>
    <scope>NUCLEOTIDE SEQUENCE [LARGE SCALE GENOMIC DNA]</scope>
    <source>
        <strain evidence="2">S2_018_000_R2_106</strain>
    </source>
</reference>
<protein>
    <submittedName>
        <fullName evidence="2">Helix-turn-helix domain-containing protein</fullName>
    </submittedName>
</protein>
<evidence type="ECO:0000313" key="2">
    <source>
        <dbReference type="EMBL" id="TKW61723.1"/>
    </source>
</evidence>
<dbReference type="AlphaFoldDB" id="A0A6N4R4I7"/>
<gene>
    <name evidence="2" type="ORF">DI628_03610</name>
</gene>
<sequence length="124" mass="14887">MGGLTEQHVEERIKEAVRTLRRLPDEKARGYASFWPTLKRDPLEILQMEKRPFRLGPPMPDEIDRMDEVLFVWLKWLEPEERRLVWMRAERVRWKIICSRLGVGRTKAWERYQKALARIASKAS</sequence>
<dbReference type="Pfam" id="PF19889">
    <property type="entry name" value="DUF6362"/>
    <property type="match status" value="1"/>
</dbReference>
<accession>A0A6N4R4I7</accession>